<sequence>MVDQGAQPKVGDLQVAVLVQEEVLQLEVAVVDAAAMAEIDSSNQLPEVLAGGGLGEAPGSGDPGEKLAPADELHGEVNPGTGGHDLVKLDHVGVAHHLHGGDLTLNLLHHPGADDRLLIHHLHGDAPPVADVAGEVDLAEGAAAEDATELIATIEDASTPAILHHSTNSWYNQSTKLRYKNLRWQLLPARFFRLPPRQRLESDLFLFILPHPRGWSERGGGEAKATTTKKRKAADALLPCGYSYIYRRKILSPYDIPR</sequence>
<dbReference type="OrthoDB" id="808305at2759"/>
<accession>A0A9E7EGC5</accession>
<keyword evidence="2" id="KW-1185">Reference proteome</keyword>
<dbReference type="EMBL" id="CP097502">
    <property type="protein sequence ID" value="URD76387.1"/>
    <property type="molecule type" value="Genomic_DNA"/>
</dbReference>
<name>A0A9E7EGC5_9LILI</name>
<gene>
    <name evidence="1" type="ORF">MUK42_23947</name>
</gene>
<protein>
    <submittedName>
        <fullName evidence="1">Uncharacterized protein</fullName>
    </submittedName>
</protein>
<evidence type="ECO:0000313" key="2">
    <source>
        <dbReference type="Proteomes" id="UP001055439"/>
    </source>
</evidence>
<organism evidence="1 2">
    <name type="scientific">Musa troglodytarum</name>
    <name type="common">fe'i banana</name>
    <dbReference type="NCBI Taxonomy" id="320322"/>
    <lineage>
        <taxon>Eukaryota</taxon>
        <taxon>Viridiplantae</taxon>
        <taxon>Streptophyta</taxon>
        <taxon>Embryophyta</taxon>
        <taxon>Tracheophyta</taxon>
        <taxon>Spermatophyta</taxon>
        <taxon>Magnoliopsida</taxon>
        <taxon>Liliopsida</taxon>
        <taxon>Zingiberales</taxon>
        <taxon>Musaceae</taxon>
        <taxon>Musa</taxon>
    </lineage>
</organism>
<dbReference type="AlphaFoldDB" id="A0A9E7EGC5"/>
<reference evidence="1" key="1">
    <citation type="submission" date="2022-05" db="EMBL/GenBank/DDBJ databases">
        <title>The Musa troglodytarum L. genome provides insights into the mechanism of non-climacteric behaviour and enrichment of carotenoids.</title>
        <authorList>
            <person name="Wang J."/>
        </authorList>
    </citation>
    <scope>NUCLEOTIDE SEQUENCE</scope>
    <source>
        <tissue evidence="1">Leaf</tissue>
    </source>
</reference>
<evidence type="ECO:0000313" key="1">
    <source>
        <dbReference type="EMBL" id="URD76387.1"/>
    </source>
</evidence>
<proteinExistence type="predicted"/>
<dbReference type="Proteomes" id="UP001055439">
    <property type="component" value="Chromosome 1"/>
</dbReference>